<sequence length="77" mass="8589">MSESPSIWEVRLGIHATRQQAEEIEERIVGLLCPDPDHAPPCPIPWSVSLLHGSGLEEDAPYPELVEQAEAEKHLRP</sequence>
<dbReference type="RefSeq" id="WP_114246775.1">
    <property type="nucleotide sequence ID" value="NZ_CP027306.1"/>
</dbReference>
<evidence type="ECO:0000313" key="1">
    <source>
        <dbReference type="EMBL" id="AXE80326.1"/>
    </source>
</evidence>
<name>A0A2Z5JIW0_STRAR</name>
<gene>
    <name evidence="1" type="ORF">C5746_29005</name>
</gene>
<dbReference type="Proteomes" id="UP000252698">
    <property type="component" value="Chromosome"/>
</dbReference>
<reference evidence="1 2" key="1">
    <citation type="journal article" date="2018" name="Front. Microbiol.">
        <title>Genome Sequencing of Streptomyces atratus SCSIOZH16 and Activation Production of Nocardamine via Metabolic Engineering.</title>
        <authorList>
            <person name="Li Y."/>
            <person name="Zhang C."/>
            <person name="Liu C."/>
            <person name="Ju J."/>
            <person name="Ma J."/>
        </authorList>
    </citation>
    <scope>NUCLEOTIDE SEQUENCE [LARGE SCALE GENOMIC DNA]</scope>
    <source>
        <strain evidence="1 2">SCSIO_ZH16</strain>
    </source>
</reference>
<proteinExistence type="predicted"/>
<organism evidence="1 2">
    <name type="scientific">Streptomyces atratus</name>
    <dbReference type="NCBI Taxonomy" id="1893"/>
    <lineage>
        <taxon>Bacteria</taxon>
        <taxon>Bacillati</taxon>
        <taxon>Actinomycetota</taxon>
        <taxon>Actinomycetes</taxon>
        <taxon>Kitasatosporales</taxon>
        <taxon>Streptomycetaceae</taxon>
        <taxon>Streptomyces</taxon>
    </lineage>
</organism>
<dbReference type="EMBL" id="CP027306">
    <property type="protein sequence ID" value="AXE80326.1"/>
    <property type="molecule type" value="Genomic_DNA"/>
</dbReference>
<accession>A0A2Z5JIW0</accession>
<dbReference type="KEGG" id="sata:C5746_29005"/>
<dbReference type="GeneID" id="95522444"/>
<dbReference type="AlphaFoldDB" id="A0A2Z5JIW0"/>
<protein>
    <submittedName>
        <fullName evidence="1">Uncharacterized protein</fullName>
    </submittedName>
</protein>
<evidence type="ECO:0000313" key="2">
    <source>
        <dbReference type="Proteomes" id="UP000252698"/>
    </source>
</evidence>